<organism evidence="2 3">
    <name type="scientific">Cucumis sativus</name>
    <name type="common">Cucumber</name>
    <dbReference type="NCBI Taxonomy" id="3659"/>
    <lineage>
        <taxon>Eukaryota</taxon>
        <taxon>Viridiplantae</taxon>
        <taxon>Streptophyta</taxon>
        <taxon>Embryophyta</taxon>
        <taxon>Tracheophyta</taxon>
        <taxon>Spermatophyta</taxon>
        <taxon>Magnoliopsida</taxon>
        <taxon>eudicotyledons</taxon>
        <taxon>Gunneridae</taxon>
        <taxon>Pentapetalae</taxon>
        <taxon>rosids</taxon>
        <taxon>fabids</taxon>
        <taxon>Cucurbitales</taxon>
        <taxon>Cucurbitaceae</taxon>
        <taxon>Benincaseae</taxon>
        <taxon>Cucumis</taxon>
    </lineage>
</organism>
<keyword evidence="3" id="KW-1185">Reference proteome</keyword>
<reference evidence="2 3" key="4">
    <citation type="journal article" date="2011" name="BMC Genomics">
        <title>RNA-Seq improves annotation of protein-coding genes in the cucumber genome.</title>
        <authorList>
            <person name="Li Z."/>
            <person name="Zhang Z."/>
            <person name="Yan P."/>
            <person name="Huang S."/>
            <person name="Fei Z."/>
            <person name="Lin K."/>
        </authorList>
    </citation>
    <scope>NUCLEOTIDE SEQUENCE [LARGE SCALE GENOMIC DNA]</scope>
    <source>
        <strain evidence="3">cv. 9930</strain>
    </source>
</reference>
<reference evidence="2 3" key="3">
    <citation type="journal article" date="2010" name="BMC Genomics">
        <title>Transcriptome sequencing and comparative analysis of cucumber flowers with different sex types.</title>
        <authorList>
            <person name="Guo S."/>
            <person name="Zheng Y."/>
            <person name="Joung J.G."/>
            <person name="Liu S."/>
            <person name="Zhang Z."/>
            <person name="Crasta O.R."/>
            <person name="Sobral B.W."/>
            <person name="Xu Y."/>
            <person name="Huang S."/>
            <person name="Fei Z."/>
        </authorList>
    </citation>
    <scope>NUCLEOTIDE SEQUENCE [LARGE SCALE GENOMIC DNA]</scope>
    <source>
        <strain evidence="3">cv. 9930</strain>
    </source>
</reference>
<dbReference type="AlphaFoldDB" id="A0A0A0L1B4"/>
<protein>
    <submittedName>
        <fullName evidence="2">Uncharacterized protein</fullName>
    </submittedName>
</protein>
<feature type="region of interest" description="Disordered" evidence="1">
    <location>
        <begin position="1"/>
        <end position="32"/>
    </location>
</feature>
<evidence type="ECO:0000256" key="1">
    <source>
        <dbReference type="SAM" id="MobiDB-lite"/>
    </source>
</evidence>
<reference evidence="2 3" key="2">
    <citation type="journal article" date="2009" name="PLoS ONE">
        <title>An integrated genetic and cytogenetic map of the cucumber genome.</title>
        <authorList>
            <person name="Ren Y."/>
            <person name="Zhang Z."/>
            <person name="Liu J."/>
            <person name="Staub J.E."/>
            <person name="Han Y."/>
            <person name="Cheng Z."/>
            <person name="Li X."/>
            <person name="Lu J."/>
            <person name="Miao H."/>
            <person name="Kang H."/>
            <person name="Xie B."/>
            <person name="Gu X."/>
            <person name="Wang X."/>
            <person name="Du Y."/>
            <person name="Jin W."/>
            <person name="Huang S."/>
        </authorList>
    </citation>
    <scope>NUCLEOTIDE SEQUENCE [LARGE SCALE GENOMIC DNA]</scope>
    <source>
        <strain evidence="3">cv. 9930</strain>
    </source>
</reference>
<evidence type="ECO:0000313" key="3">
    <source>
        <dbReference type="Proteomes" id="UP000029981"/>
    </source>
</evidence>
<gene>
    <name evidence="2" type="ORF">Csa_4G541630</name>
</gene>
<dbReference type="EMBL" id="CM002925">
    <property type="protein sequence ID" value="KGN54849.1"/>
    <property type="molecule type" value="Genomic_DNA"/>
</dbReference>
<proteinExistence type="predicted"/>
<evidence type="ECO:0000313" key="2">
    <source>
        <dbReference type="EMBL" id="KGN54849.1"/>
    </source>
</evidence>
<sequence length="126" mass="14254">MDGDGLNTGASTHFKEEVSLDGTRGSASRGGVDQISCTHVTQRKIDYRLSFSSRQTEERRLEHFRLAKERSGCAACDGNDFDLQCMVETCDREEDATKTKLQNRSTFDAKWTTSFERGLSSCSRRW</sequence>
<reference evidence="2 3" key="1">
    <citation type="journal article" date="2009" name="Nat. Genet.">
        <title>The genome of the cucumber, Cucumis sativus L.</title>
        <authorList>
            <person name="Huang S."/>
            <person name="Li R."/>
            <person name="Zhang Z."/>
            <person name="Li L."/>
            <person name="Gu X."/>
            <person name="Fan W."/>
            <person name="Lucas W.J."/>
            <person name="Wang X."/>
            <person name="Xie B."/>
            <person name="Ni P."/>
            <person name="Ren Y."/>
            <person name="Zhu H."/>
            <person name="Li J."/>
            <person name="Lin K."/>
            <person name="Jin W."/>
            <person name="Fei Z."/>
            <person name="Li G."/>
            <person name="Staub J."/>
            <person name="Kilian A."/>
            <person name="van der Vossen E.A."/>
            <person name="Wu Y."/>
            <person name="Guo J."/>
            <person name="He J."/>
            <person name="Jia Z."/>
            <person name="Ren Y."/>
            <person name="Tian G."/>
            <person name="Lu Y."/>
            <person name="Ruan J."/>
            <person name="Qian W."/>
            <person name="Wang M."/>
            <person name="Huang Q."/>
            <person name="Li B."/>
            <person name="Xuan Z."/>
            <person name="Cao J."/>
            <person name="Asan"/>
            <person name="Wu Z."/>
            <person name="Zhang J."/>
            <person name="Cai Q."/>
            <person name="Bai Y."/>
            <person name="Zhao B."/>
            <person name="Han Y."/>
            <person name="Li Y."/>
            <person name="Li X."/>
            <person name="Wang S."/>
            <person name="Shi Q."/>
            <person name="Liu S."/>
            <person name="Cho W.K."/>
            <person name="Kim J.Y."/>
            <person name="Xu Y."/>
            <person name="Heller-Uszynska K."/>
            <person name="Miao H."/>
            <person name="Cheng Z."/>
            <person name="Zhang S."/>
            <person name="Wu J."/>
            <person name="Yang Y."/>
            <person name="Kang H."/>
            <person name="Li M."/>
            <person name="Liang H."/>
            <person name="Ren X."/>
            <person name="Shi Z."/>
            <person name="Wen M."/>
            <person name="Jian M."/>
            <person name="Yang H."/>
            <person name="Zhang G."/>
            <person name="Yang Z."/>
            <person name="Chen R."/>
            <person name="Liu S."/>
            <person name="Li J."/>
            <person name="Ma L."/>
            <person name="Liu H."/>
            <person name="Zhou Y."/>
            <person name="Zhao J."/>
            <person name="Fang X."/>
            <person name="Li G."/>
            <person name="Fang L."/>
            <person name="Li Y."/>
            <person name="Liu D."/>
            <person name="Zheng H."/>
            <person name="Zhang Y."/>
            <person name="Qin N."/>
            <person name="Li Z."/>
            <person name="Yang G."/>
            <person name="Yang S."/>
            <person name="Bolund L."/>
            <person name="Kristiansen K."/>
            <person name="Zheng H."/>
            <person name="Li S."/>
            <person name="Zhang X."/>
            <person name="Yang H."/>
            <person name="Wang J."/>
            <person name="Sun R."/>
            <person name="Zhang B."/>
            <person name="Jiang S."/>
            <person name="Wang J."/>
            <person name="Du Y."/>
            <person name="Li S."/>
        </authorList>
    </citation>
    <scope>NUCLEOTIDE SEQUENCE [LARGE SCALE GENOMIC DNA]</scope>
    <source>
        <strain evidence="3">cv. 9930</strain>
    </source>
</reference>
<dbReference type="Gramene" id="KGN54849">
    <property type="protein sequence ID" value="KGN54849"/>
    <property type="gene ID" value="Csa_4G541630"/>
</dbReference>
<accession>A0A0A0L1B4</accession>
<name>A0A0A0L1B4_CUCSA</name>
<dbReference type="Proteomes" id="UP000029981">
    <property type="component" value="Chromosome 4"/>
</dbReference>